<keyword evidence="10" id="KW-0670">Pyruvate</keyword>
<sequence length="147" mass="14625">MGADASAVAATAVAAEVADAIAGSAAVALPPASAYRPAGTHLLADLHEVAPALLRDAGAIDALLRRAALAAGARILHGHFHTFGAGGGVTGVLLLAESHISIHTWPENGFAALDIFMCGAARPRLALAAIEAALQAGRVTLRSVARG</sequence>
<keyword evidence="12" id="KW-1185">Reference proteome</keyword>
<keyword evidence="2" id="KW-0949">S-adenosyl-L-methionine</keyword>
<evidence type="ECO:0000313" key="11">
    <source>
        <dbReference type="EMBL" id="QJE03505.1"/>
    </source>
</evidence>
<dbReference type="SUPFAM" id="SSF56276">
    <property type="entry name" value="S-adenosylmethionine decarboxylase"/>
    <property type="match status" value="1"/>
</dbReference>
<dbReference type="NCBIfam" id="TIGR03330">
    <property type="entry name" value="SAM_DCase_Bsu"/>
    <property type="match status" value="1"/>
</dbReference>
<keyword evidence="4" id="KW-0068">Autocatalytic cleavage</keyword>
<keyword evidence="3" id="KW-0210">Decarboxylase</keyword>
<evidence type="ECO:0000256" key="4">
    <source>
        <dbReference type="ARBA" id="ARBA00022813"/>
    </source>
</evidence>
<keyword evidence="6" id="KW-0620">Polyamine biosynthesis</keyword>
<dbReference type="GO" id="GO:0008295">
    <property type="term" value="P:spermidine biosynthetic process"/>
    <property type="evidence" value="ECO:0007669"/>
    <property type="project" value="UniProtKB-KW"/>
</dbReference>
<dbReference type="Gene3D" id="3.30.360.110">
    <property type="entry name" value="S-adenosylmethionine decarboxylase domain"/>
    <property type="match status" value="1"/>
</dbReference>
<comment type="cofactor">
    <cofactor evidence="1">
        <name>pyruvate</name>
        <dbReference type="ChEBI" id="CHEBI:15361"/>
    </cofactor>
</comment>
<dbReference type="InterPro" id="IPR042284">
    <property type="entry name" value="AdoMetDC_N"/>
</dbReference>
<keyword evidence="7" id="KW-0865">Zymogen</keyword>
<name>A0A7Z2ZVN3_9BURK</name>
<dbReference type="EC" id="4.1.1.50" evidence="11"/>
<keyword evidence="8 11" id="KW-0456">Lyase</keyword>
<evidence type="ECO:0000256" key="2">
    <source>
        <dbReference type="ARBA" id="ARBA00022691"/>
    </source>
</evidence>
<dbReference type="InterPro" id="IPR016067">
    <property type="entry name" value="S-AdoMet_deCO2ase_core"/>
</dbReference>
<dbReference type="InterPro" id="IPR042286">
    <property type="entry name" value="AdoMetDC_C"/>
</dbReference>
<keyword evidence="9" id="KW-0704">Schiff base</keyword>
<dbReference type="EMBL" id="CP051685">
    <property type="protein sequence ID" value="QJE03505.1"/>
    <property type="molecule type" value="Genomic_DNA"/>
</dbReference>
<dbReference type="InterPro" id="IPR017716">
    <property type="entry name" value="S-AdoMet_deCOase_pro-enz"/>
</dbReference>
<gene>
    <name evidence="11" type="primary">speD</name>
    <name evidence="11" type="ORF">HH212_20730</name>
</gene>
<dbReference type="GO" id="GO:0005829">
    <property type="term" value="C:cytosol"/>
    <property type="evidence" value="ECO:0007669"/>
    <property type="project" value="TreeGrafter"/>
</dbReference>
<reference evidence="11 12" key="1">
    <citation type="submission" date="2020-04" db="EMBL/GenBank/DDBJ databases">
        <title>Genome sequencing of novel species.</title>
        <authorList>
            <person name="Heo J."/>
            <person name="Kim S.-J."/>
            <person name="Kim J.-S."/>
            <person name="Hong S.-B."/>
            <person name="Kwon S.-W."/>
        </authorList>
    </citation>
    <scope>NUCLEOTIDE SEQUENCE [LARGE SCALE GENOMIC DNA]</scope>
    <source>
        <strain evidence="11 12">GN2-R2</strain>
    </source>
</reference>
<evidence type="ECO:0000256" key="5">
    <source>
        <dbReference type="ARBA" id="ARBA00023066"/>
    </source>
</evidence>
<protein>
    <submittedName>
        <fullName evidence="11">Adenosylmethionine decarboxylase</fullName>
        <ecNumber evidence="11">4.1.1.50</ecNumber>
    </submittedName>
</protein>
<evidence type="ECO:0000256" key="9">
    <source>
        <dbReference type="ARBA" id="ARBA00023270"/>
    </source>
</evidence>
<evidence type="ECO:0000256" key="8">
    <source>
        <dbReference type="ARBA" id="ARBA00023239"/>
    </source>
</evidence>
<proteinExistence type="predicted"/>
<dbReference type="Proteomes" id="UP000502415">
    <property type="component" value="Chromosome"/>
</dbReference>
<dbReference type="Gene3D" id="3.30.160.750">
    <property type="match status" value="1"/>
</dbReference>
<dbReference type="InterPro" id="IPR003826">
    <property type="entry name" value="AdoMetDC_fam_prok"/>
</dbReference>
<evidence type="ECO:0000256" key="1">
    <source>
        <dbReference type="ARBA" id="ARBA00001928"/>
    </source>
</evidence>
<dbReference type="PANTHER" id="PTHR33866">
    <property type="entry name" value="S-ADENOSYLMETHIONINE DECARBOXYLASE PROENZYME"/>
    <property type="match status" value="1"/>
</dbReference>
<evidence type="ECO:0000256" key="10">
    <source>
        <dbReference type="ARBA" id="ARBA00023317"/>
    </source>
</evidence>
<dbReference type="GO" id="GO:0004014">
    <property type="term" value="F:adenosylmethionine decarboxylase activity"/>
    <property type="evidence" value="ECO:0007669"/>
    <property type="project" value="UniProtKB-EC"/>
</dbReference>
<evidence type="ECO:0000256" key="7">
    <source>
        <dbReference type="ARBA" id="ARBA00023145"/>
    </source>
</evidence>
<evidence type="ECO:0000256" key="6">
    <source>
        <dbReference type="ARBA" id="ARBA00023115"/>
    </source>
</evidence>
<dbReference type="Pfam" id="PF02675">
    <property type="entry name" value="AdoMet_dc"/>
    <property type="match status" value="1"/>
</dbReference>
<organism evidence="11 12">
    <name type="scientific">Massilia forsythiae</name>
    <dbReference type="NCBI Taxonomy" id="2728020"/>
    <lineage>
        <taxon>Bacteria</taxon>
        <taxon>Pseudomonadati</taxon>
        <taxon>Pseudomonadota</taxon>
        <taxon>Betaproteobacteria</taxon>
        <taxon>Burkholderiales</taxon>
        <taxon>Oxalobacteraceae</taxon>
        <taxon>Telluria group</taxon>
        <taxon>Massilia</taxon>
    </lineage>
</organism>
<evidence type="ECO:0000256" key="3">
    <source>
        <dbReference type="ARBA" id="ARBA00022793"/>
    </source>
</evidence>
<keyword evidence="5" id="KW-0745">Spermidine biosynthesis</keyword>
<accession>A0A7Z2ZVN3</accession>
<dbReference type="PANTHER" id="PTHR33866:SF2">
    <property type="entry name" value="S-ADENOSYLMETHIONINE DECARBOXYLASE PROENZYME"/>
    <property type="match status" value="1"/>
</dbReference>
<evidence type="ECO:0000313" key="12">
    <source>
        <dbReference type="Proteomes" id="UP000502415"/>
    </source>
</evidence>
<dbReference type="KEGG" id="mfy:HH212_20730"/>
<dbReference type="AlphaFoldDB" id="A0A7Z2ZVN3"/>